<evidence type="ECO:0000256" key="1">
    <source>
        <dbReference type="ARBA" id="ARBA00022737"/>
    </source>
</evidence>
<dbReference type="SUPFAM" id="SSF50692">
    <property type="entry name" value="ADC-like"/>
    <property type="match status" value="1"/>
</dbReference>
<accession>A0AAJ3TU73</accession>
<proteinExistence type="inferred from homology"/>
<dbReference type="GO" id="GO:0016887">
    <property type="term" value="F:ATP hydrolysis activity"/>
    <property type="evidence" value="ECO:0007669"/>
    <property type="project" value="InterPro"/>
</dbReference>
<organism evidence="7 8">
    <name type="scientific">Mycobacterium saskatchewanense</name>
    <dbReference type="NCBI Taxonomy" id="220927"/>
    <lineage>
        <taxon>Bacteria</taxon>
        <taxon>Bacillati</taxon>
        <taxon>Actinomycetota</taxon>
        <taxon>Actinomycetes</taxon>
        <taxon>Mycobacteriales</taxon>
        <taxon>Mycobacteriaceae</taxon>
        <taxon>Mycobacterium</taxon>
        <taxon>Mycobacterium simiae complex</taxon>
    </lineage>
</organism>
<dbReference type="InterPro" id="IPR050168">
    <property type="entry name" value="AAA_ATPase_domain"/>
</dbReference>
<sequence>MTPGAARQLTLTARLNTSAVDSRRGVVRLHPNVVAALGIREWDAVSLTGSRTTAAVVGLTGPESPVGTALLDDVTLSNAGLREDMPVLVGPVTVYGARSVTLSGSSLAARSISPMTLRQALLGKVLTVGDAVSLLPRDLGPGTSTSPGGRTAAAALAASVGISWTSELLTVTGVDPTGPVSVQPNSLVTWGAGVPVGAPAPSQELVDTASPETVVEELKGSQPQAAKLAEWLKLALDEPHLLRTLGAGANLGVLVSGPAGVGKVTLVRAVCDGRRLVKVDGPEVGALNAEERLRAVAAAVAAVRSGGGVLLITDVDALLPATPEPVAALILGELRTAVATEGVALIATSARPDQLDARLRAPDLCDRELSLPLPDAGTRKALLESLLKPVPVGDLDLAEIASRTPGFVVADLAALIREAALRAASRASADGRPPELSQEDLLGALTVIRPLSRSASAEVTVGNVTLADVGDMVEARQALTEAVLWPLQHPDTFARLGVEPPRGVLLYGPPGCGKTFVVRALASTGQLSVHAVKGSELMDKWVGSSERAVRELFRRARDSAPSLVFLDEVDALAPRRGQSFDSGVSDRVVASLLTELDGVNPLRDVVVLGATNRPDLIDPALLRPGRLERLVFVEPPDAAARREILRTAGKSVPLSADVDLDEVAAELDGYSAADCVALLREAALTAMRRSIDATDVTAADLASARKVVRPSLDPGQVDSLRAFAKAL</sequence>
<dbReference type="Pfam" id="PF00004">
    <property type="entry name" value="AAA"/>
    <property type="match status" value="2"/>
</dbReference>
<dbReference type="InterPro" id="IPR027417">
    <property type="entry name" value="P-loop_NTPase"/>
</dbReference>
<dbReference type="GO" id="GO:0005737">
    <property type="term" value="C:cytoplasm"/>
    <property type="evidence" value="ECO:0007669"/>
    <property type="project" value="UniProtKB-ARBA"/>
</dbReference>
<keyword evidence="8" id="KW-1185">Reference proteome</keyword>
<dbReference type="PANTHER" id="PTHR23077">
    <property type="entry name" value="AAA-FAMILY ATPASE"/>
    <property type="match status" value="1"/>
</dbReference>
<reference evidence="7 8" key="1">
    <citation type="submission" date="2016-01" db="EMBL/GenBank/DDBJ databases">
        <title>The new phylogeny of the genus Mycobacterium.</title>
        <authorList>
            <person name="Tarcisio F."/>
            <person name="Conor M."/>
            <person name="Antonella G."/>
            <person name="Elisabetta G."/>
            <person name="Giulia F.S."/>
            <person name="Sara T."/>
            <person name="Anna F."/>
            <person name="Clotilde B."/>
            <person name="Roberto B."/>
            <person name="Veronica D.S."/>
            <person name="Fabio R."/>
            <person name="Monica P."/>
            <person name="Olivier J."/>
            <person name="Enrico T."/>
            <person name="Nicola S."/>
        </authorList>
    </citation>
    <scope>NUCLEOTIDE SEQUENCE [LARGE SCALE GENOMIC DNA]</scope>
    <source>
        <strain evidence="7 8">DSM 44616</strain>
    </source>
</reference>
<evidence type="ECO:0000313" key="7">
    <source>
        <dbReference type="EMBL" id="ORW63968.1"/>
    </source>
</evidence>
<evidence type="ECO:0000259" key="6">
    <source>
        <dbReference type="SMART" id="SM01073"/>
    </source>
</evidence>
<protein>
    <submittedName>
        <fullName evidence="7">ATPase</fullName>
    </submittedName>
</protein>
<evidence type="ECO:0000256" key="2">
    <source>
        <dbReference type="ARBA" id="ARBA00022741"/>
    </source>
</evidence>
<feature type="domain" description="CDC48 N-terminal subdomain" evidence="6">
    <location>
        <begin position="10"/>
        <end position="94"/>
    </location>
</feature>
<comment type="similarity">
    <text evidence="4">Belongs to the AAA ATPase family.</text>
</comment>
<dbReference type="AlphaFoldDB" id="A0AAJ3TU73"/>
<dbReference type="InterPro" id="IPR003959">
    <property type="entry name" value="ATPase_AAA_core"/>
</dbReference>
<dbReference type="Gene3D" id="3.40.50.300">
    <property type="entry name" value="P-loop containing nucleotide triphosphate hydrolases"/>
    <property type="match status" value="2"/>
</dbReference>
<dbReference type="InterPro" id="IPR003960">
    <property type="entry name" value="ATPase_AAA_CS"/>
</dbReference>
<dbReference type="InterPro" id="IPR009010">
    <property type="entry name" value="Asp_de-COase-like_dom_sf"/>
</dbReference>
<evidence type="ECO:0000256" key="4">
    <source>
        <dbReference type="RuleBase" id="RU003651"/>
    </source>
</evidence>
<dbReference type="EMBL" id="LQPR01000085">
    <property type="protein sequence ID" value="ORW63968.1"/>
    <property type="molecule type" value="Genomic_DNA"/>
</dbReference>
<dbReference type="CDD" id="cd19511">
    <property type="entry name" value="RecA-like_CDC48_r2-like"/>
    <property type="match status" value="1"/>
</dbReference>
<dbReference type="PROSITE" id="PS00674">
    <property type="entry name" value="AAA"/>
    <property type="match status" value="1"/>
</dbReference>
<dbReference type="InterPro" id="IPR041569">
    <property type="entry name" value="AAA_lid_3"/>
</dbReference>
<dbReference type="Pfam" id="PF02359">
    <property type="entry name" value="CDC48_N"/>
    <property type="match status" value="1"/>
</dbReference>
<dbReference type="PANTHER" id="PTHR23077:SF171">
    <property type="entry name" value="NUCLEAR VALOSIN-CONTAINING PROTEIN-LIKE"/>
    <property type="match status" value="1"/>
</dbReference>
<dbReference type="Gene3D" id="1.10.8.60">
    <property type="match status" value="2"/>
</dbReference>
<dbReference type="Gene3D" id="2.40.40.20">
    <property type="match status" value="1"/>
</dbReference>
<feature type="domain" description="AAA+ ATPase" evidence="5">
    <location>
        <begin position="500"/>
        <end position="637"/>
    </location>
</feature>
<keyword evidence="2 4" id="KW-0547">Nucleotide-binding</keyword>
<dbReference type="InterPro" id="IPR003338">
    <property type="entry name" value="CDC4_N-term_subdom"/>
</dbReference>
<comment type="caution">
    <text evidence="7">The sequence shown here is derived from an EMBL/GenBank/DDBJ whole genome shotgun (WGS) entry which is preliminary data.</text>
</comment>
<dbReference type="GO" id="GO:0005524">
    <property type="term" value="F:ATP binding"/>
    <property type="evidence" value="ECO:0007669"/>
    <property type="project" value="UniProtKB-KW"/>
</dbReference>
<dbReference type="FunFam" id="3.40.50.300:FF:000018">
    <property type="entry name" value="Cell division control 48"/>
    <property type="match status" value="1"/>
</dbReference>
<dbReference type="Proteomes" id="UP000193387">
    <property type="component" value="Unassembled WGS sequence"/>
</dbReference>
<gene>
    <name evidence="7" type="ORF">AWC23_27325</name>
</gene>
<dbReference type="SMART" id="SM01073">
    <property type="entry name" value="CDC48_N"/>
    <property type="match status" value="1"/>
</dbReference>
<evidence type="ECO:0000259" key="5">
    <source>
        <dbReference type="SMART" id="SM00382"/>
    </source>
</evidence>
<name>A0AAJ3TU73_9MYCO</name>
<keyword evidence="3 4" id="KW-0067">ATP-binding</keyword>
<dbReference type="InterPro" id="IPR003593">
    <property type="entry name" value="AAA+_ATPase"/>
</dbReference>
<evidence type="ECO:0000256" key="3">
    <source>
        <dbReference type="ARBA" id="ARBA00022840"/>
    </source>
</evidence>
<dbReference type="SUPFAM" id="SSF52540">
    <property type="entry name" value="P-loop containing nucleoside triphosphate hydrolases"/>
    <property type="match status" value="2"/>
</dbReference>
<keyword evidence="1" id="KW-0677">Repeat</keyword>
<feature type="domain" description="AAA+ ATPase" evidence="5">
    <location>
        <begin position="249"/>
        <end position="371"/>
    </location>
</feature>
<dbReference type="SMART" id="SM00382">
    <property type="entry name" value="AAA"/>
    <property type="match status" value="2"/>
</dbReference>
<dbReference type="RefSeq" id="WP_085258762.1">
    <property type="nucleotide sequence ID" value="NZ_AP022573.1"/>
</dbReference>
<evidence type="ECO:0000313" key="8">
    <source>
        <dbReference type="Proteomes" id="UP000193387"/>
    </source>
</evidence>
<dbReference type="Pfam" id="PF17862">
    <property type="entry name" value="AAA_lid_3"/>
    <property type="match status" value="2"/>
</dbReference>